<accession>A0ABV1XZY2</accession>
<organism evidence="1 2">
    <name type="scientific">Streptomyces lanatus</name>
    <dbReference type="NCBI Taxonomy" id="66900"/>
    <lineage>
        <taxon>Bacteria</taxon>
        <taxon>Bacillati</taxon>
        <taxon>Actinomycetota</taxon>
        <taxon>Actinomycetes</taxon>
        <taxon>Kitasatosporales</taxon>
        <taxon>Streptomycetaceae</taxon>
        <taxon>Streptomyces</taxon>
    </lineage>
</organism>
<dbReference type="RefSeq" id="WP_190074198.1">
    <property type="nucleotide sequence ID" value="NZ_BNBM01000017.1"/>
</dbReference>
<dbReference type="EMBL" id="JBEPFB010000017">
    <property type="protein sequence ID" value="MER7377135.1"/>
    <property type="molecule type" value="Genomic_DNA"/>
</dbReference>
<sequence length="163" mass="17419">MTISHDSSPLSTLGIRVDAARRSAIPSHGLPGIESSIEFRLGPEHAPVQSMRRARSFVAKVLPALLAGALNAKVVEDATLAVLTELVDVTARHRVSVDLSGRVSCDGDHVLITVGEMGRPLPAPEEEPGLFLVYRLVDDIGQHRGDGDGYATWASIPVRLKAQ</sequence>
<protein>
    <recommendedName>
        <fullName evidence="3">ATP-binding protein</fullName>
    </recommendedName>
</protein>
<comment type="caution">
    <text evidence="1">The sequence shown here is derived from an EMBL/GenBank/DDBJ whole genome shotgun (WGS) entry which is preliminary data.</text>
</comment>
<dbReference type="Proteomes" id="UP001486207">
    <property type="component" value="Unassembled WGS sequence"/>
</dbReference>
<reference evidence="1 2" key="1">
    <citation type="submission" date="2024-06" db="EMBL/GenBank/DDBJ databases">
        <title>The Natural Products Discovery Center: Release of the First 8490 Sequenced Strains for Exploring Actinobacteria Biosynthetic Diversity.</title>
        <authorList>
            <person name="Kalkreuter E."/>
            <person name="Kautsar S.A."/>
            <person name="Yang D."/>
            <person name="Bader C.D."/>
            <person name="Teijaro C.N."/>
            <person name="Fluegel L."/>
            <person name="Davis C.M."/>
            <person name="Simpson J.R."/>
            <person name="Lauterbach L."/>
            <person name="Steele A.D."/>
            <person name="Gui C."/>
            <person name="Meng S."/>
            <person name="Li G."/>
            <person name="Viehrig K."/>
            <person name="Ye F."/>
            <person name="Su P."/>
            <person name="Kiefer A.F."/>
            <person name="Nichols A."/>
            <person name="Cepeda A.J."/>
            <person name="Yan W."/>
            <person name="Fan B."/>
            <person name="Jiang Y."/>
            <person name="Adhikari A."/>
            <person name="Zheng C.-J."/>
            <person name="Schuster L."/>
            <person name="Cowan T.M."/>
            <person name="Smanski M.J."/>
            <person name="Chevrette M.G."/>
            <person name="De Carvalho L.P.S."/>
            <person name="Shen B."/>
        </authorList>
    </citation>
    <scope>NUCLEOTIDE SEQUENCE [LARGE SCALE GENOMIC DNA]</scope>
    <source>
        <strain evidence="1 2">NPDC000155</strain>
    </source>
</reference>
<evidence type="ECO:0008006" key="3">
    <source>
        <dbReference type="Google" id="ProtNLM"/>
    </source>
</evidence>
<dbReference type="Gene3D" id="3.30.565.10">
    <property type="entry name" value="Histidine kinase-like ATPase, C-terminal domain"/>
    <property type="match status" value="1"/>
</dbReference>
<dbReference type="InterPro" id="IPR036890">
    <property type="entry name" value="HATPase_C_sf"/>
</dbReference>
<proteinExistence type="predicted"/>
<keyword evidence="2" id="KW-1185">Reference proteome</keyword>
<name>A0ABV1XZY2_9ACTN</name>
<evidence type="ECO:0000313" key="1">
    <source>
        <dbReference type="EMBL" id="MER7377135.1"/>
    </source>
</evidence>
<evidence type="ECO:0000313" key="2">
    <source>
        <dbReference type="Proteomes" id="UP001486207"/>
    </source>
</evidence>
<gene>
    <name evidence="1" type="ORF">ABT384_31350</name>
</gene>